<dbReference type="Pfam" id="PF12802">
    <property type="entry name" value="MarR_2"/>
    <property type="match status" value="1"/>
</dbReference>
<name>A0A8J3VDE2_9ACTN</name>
<dbReference type="Gene3D" id="1.10.10.10">
    <property type="entry name" value="Winged helix-like DNA-binding domain superfamily/Winged helix DNA-binding domain"/>
    <property type="match status" value="1"/>
</dbReference>
<gene>
    <name evidence="2" type="ORF">Rhe02_07020</name>
</gene>
<dbReference type="SUPFAM" id="SSF46785">
    <property type="entry name" value="Winged helix' DNA-binding domain"/>
    <property type="match status" value="1"/>
</dbReference>
<dbReference type="RefSeq" id="WP_239123286.1">
    <property type="nucleotide sequence ID" value="NZ_BONY01000003.1"/>
</dbReference>
<proteinExistence type="predicted"/>
<dbReference type="InterPro" id="IPR036390">
    <property type="entry name" value="WH_DNA-bd_sf"/>
</dbReference>
<dbReference type="GO" id="GO:0003700">
    <property type="term" value="F:DNA-binding transcription factor activity"/>
    <property type="evidence" value="ECO:0007669"/>
    <property type="project" value="InterPro"/>
</dbReference>
<dbReference type="InterPro" id="IPR000835">
    <property type="entry name" value="HTH_MarR-typ"/>
</dbReference>
<dbReference type="PANTHER" id="PTHR33164:SF95">
    <property type="entry name" value="TRANSCRIPTIONAL REGULATOR"/>
    <property type="match status" value="1"/>
</dbReference>
<keyword evidence="3" id="KW-1185">Reference proteome</keyword>
<evidence type="ECO:0000313" key="2">
    <source>
        <dbReference type="EMBL" id="GIH02635.1"/>
    </source>
</evidence>
<organism evidence="2 3">
    <name type="scientific">Rhizocola hellebori</name>
    <dbReference type="NCBI Taxonomy" id="1392758"/>
    <lineage>
        <taxon>Bacteria</taxon>
        <taxon>Bacillati</taxon>
        <taxon>Actinomycetota</taxon>
        <taxon>Actinomycetes</taxon>
        <taxon>Micromonosporales</taxon>
        <taxon>Micromonosporaceae</taxon>
        <taxon>Rhizocola</taxon>
    </lineage>
</organism>
<dbReference type="PROSITE" id="PS50995">
    <property type="entry name" value="HTH_MARR_2"/>
    <property type="match status" value="1"/>
</dbReference>
<comment type="caution">
    <text evidence="2">The sequence shown here is derived from an EMBL/GenBank/DDBJ whole genome shotgun (WGS) entry which is preliminary data.</text>
</comment>
<dbReference type="SMART" id="SM00347">
    <property type="entry name" value="HTH_MARR"/>
    <property type="match status" value="1"/>
</dbReference>
<dbReference type="EMBL" id="BONY01000003">
    <property type="protein sequence ID" value="GIH02635.1"/>
    <property type="molecule type" value="Genomic_DNA"/>
</dbReference>
<dbReference type="PRINTS" id="PR00598">
    <property type="entry name" value="HTHMARR"/>
</dbReference>
<dbReference type="PANTHER" id="PTHR33164">
    <property type="entry name" value="TRANSCRIPTIONAL REGULATOR, MARR FAMILY"/>
    <property type="match status" value="1"/>
</dbReference>
<feature type="domain" description="HTH marR-type" evidence="1">
    <location>
        <begin position="17"/>
        <end position="149"/>
    </location>
</feature>
<accession>A0A8J3VDE2</accession>
<reference evidence="2" key="1">
    <citation type="submission" date="2021-01" db="EMBL/GenBank/DDBJ databases">
        <title>Whole genome shotgun sequence of Rhizocola hellebori NBRC 109834.</title>
        <authorList>
            <person name="Komaki H."/>
            <person name="Tamura T."/>
        </authorList>
    </citation>
    <scope>NUCLEOTIDE SEQUENCE</scope>
    <source>
        <strain evidence="2">NBRC 109834</strain>
    </source>
</reference>
<dbReference type="AlphaFoldDB" id="A0A8J3VDE2"/>
<dbReference type="GO" id="GO:0006950">
    <property type="term" value="P:response to stress"/>
    <property type="evidence" value="ECO:0007669"/>
    <property type="project" value="TreeGrafter"/>
</dbReference>
<evidence type="ECO:0000259" key="1">
    <source>
        <dbReference type="PROSITE" id="PS50995"/>
    </source>
</evidence>
<sequence length="159" mass="17351">MIQVMSATESLTAPRLRRVPSRLLAQAAGQADRLISAGLAQADAHKWHYAALATLHDVGSASQADLSRRTGIYRSDMVALLNELEERAYVRRSPDPQDKRRNIISITKRGEQQLSKLDKLVNALQDELLAGLSARDREHLVDLLARLVASFSAAGAGGQ</sequence>
<dbReference type="InterPro" id="IPR039422">
    <property type="entry name" value="MarR/SlyA-like"/>
</dbReference>
<dbReference type="Proteomes" id="UP000612899">
    <property type="component" value="Unassembled WGS sequence"/>
</dbReference>
<dbReference type="InterPro" id="IPR036388">
    <property type="entry name" value="WH-like_DNA-bd_sf"/>
</dbReference>
<evidence type="ECO:0000313" key="3">
    <source>
        <dbReference type="Proteomes" id="UP000612899"/>
    </source>
</evidence>
<protein>
    <recommendedName>
        <fullName evidence="1">HTH marR-type domain-containing protein</fullName>
    </recommendedName>
</protein>